<accession>A0A151MQV1</accession>
<evidence type="ECO:0000313" key="1">
    <source>
        <dbReference type="EMBL" id="KYO26853.1"/>
    </source>
</evidence>
<keyword evidence="2" id="KW-1185">Reference proteome</keyword>
<name>A0A151MQV1_ALLMI</name>
<proteinExistence type="predicted"/>
<organism evidence="1 2">
    <name type="scientific">Alligator mississippiensis</name>
    <name type="common">American alligator</name>
    <dbReference type="NCBI Taxonomy" id="8496"/>
    <lineage>
        <taxon>Eukaryota</taxon>
        <taxon>Metazoa</taxon>
        <taxon>Chordata</taxon>
        <taxon>Craniata</taxon>
        <taxon>Vertebrata</taxon>
        <taxon>Euteleostomi</taxon>
        <taxon>Archelosauria</taxon>
        <taxon>Archosauria</taxon>
        <taxon>Crocodylia</taxon>
        <taxon>Alligatoridae</taxon>
        <taxon>Alligatorinae</taxon>
        <taxon>Alligator</taxon>
    </lineage>
</organism>
<sequence>MPPGACIVYDQKSHTHTELIIAFLQSTGLIGIRADLKICTSFCSDPSNEAITGQKKERFHFSIIQTHAF</sequence>
<reference evidence="1 2" key="1">
    <citation type="journal article" date="2012" name="Genome Biol.">
        <title>Sequencing three crocodilian genomes to illuminate the evolution of archosaurs and amniotes.</title>
        <authorList>
            <person name="St John J.A."/>
            <person name="Braun E.L."/>
            <person name="Isberg S.R."/>
            <person name="Miles L.G."/>
            <person name="Chong A.Y."/>
            <person name="Gongora J."/>
            <person name="Dalzell P."/>
            <person name="Moran C."/>
            <person name="Bed'hom B."/>
            <person name="Abzhanov A."/>
            <person name="Burgess S.C."/>
            <person name="Cooksey A.M."/>
            <person name="Castoe T.A."/>
            <person name="Crawford N.G."/>
            <person name="Densmore L.D."/>
            <person name="Drew J.C."/>
            <person name="Edwards S.V."/>
            <person name="Faircloth B.C."/>
            <person name="Fujita M.K."/>
            <person name="Greenwold M.J."/>
            <person name="Hoffmann F.G."/>
            <person name="Howard J.M."/>
            <person name="Iguchi T."/>
            <person name="Janes D.E."/>
            <person name="Khan S.Y."/>
            <person name="Kohno S."/>
            <person name="de Koning A.J."/>
            <person name="Lance S.L."/>
            <person name="McCarthy F.M."/>
            <person name="McCormack J.E."/>
            <person name="Merchant M.E."/>
            <person name="Peterson D.G."/>
            <person name="Pollock D.D."/>
            <person name="Pourmand N."/>
            <person name="Raney B.J."/>
            <person name="Roessler K.A."/>
            <person name="Sanford J.R."/>
            <person name="Sawyer R.H."/>
            <person name="Schmidt C.J."/>
            <person name="Triplett E.W."/>
            <person name="Tuberville T.D."/>
            <person name="Venegas-Anaya M."/>
            <person name="Howard J.T."/>
            <person name="Jarvis E.D."/>
            <person name="Guillette L.J.Jr."/>
            <person name="Glenn T.C."/>
            <person name="Green R.E."/>
            <person name="Ray D.A."/>
        </authorList>
    </citation>
    <scope>NUCLEOTIDE SEQUENCE [LARGE SCALE GENOMIC DNA]</scope>
    <source>
        <strain evidence="1">KSC_2009_1</strain>
    </source>
</reference>
<dbReference type="Proteomes" id="UP000050525">
    <property type="component" value="Unassembled WGS sequence"/>
</dbReference>
<evidence type="ECO:0000313" key="2">
    <source>
        <dbReference type="Proteomes" id="UP000050525"/>
    </source>
</evidence>
<dbReference type="AlphaFoldDB" id="A0A151MQV1"/>
<protein>
    <submittedName>
        <fullName evidence="1">Uncharacterized protein</fullName>
    </submittedName>
</protein>
<gene>
    <name evidence="1" type="ORF">Y1Q_0019293</name>
</gene>
<comment type="caution">
    <text evidence="1">The sequence shown here is derived from an EMBL/GenBank/DDBJ whole genome shotgun (WGS) entry which is preliminary data.</text>
</comment>
<dbReference type="EMBL" id="AKHW03005461">
    <property type="protein sequence ID" value="KYO26853.1"/>
    <property type="molecule type" value="Genomic_DNA"/>
</dbReference>